<dbReference type="AlphaFoldDB" id="A0AAV7K616"/>
<sequence>MRTTITCFVQQLSSSYASAPFAKPTKAGCVFADDLDDDSYNLTLPLLIGTHVTPYTNITSGHRHLFRTYLTPTRYFTDHPLCPICVIDFGNCTVRVANCKLDQFHADCLDRLDA</sequence>
<comment type="caution">
    <text evidence="1">The sequence shown here is derived from an EMBL/GenBank/DDBJ whole genome shotgun (WGS) entry which is preliminary data.</text>
</comment>
<protein>
    <recommendedName>
        <fullName evidence="3">RING-type domain-containing protein</fullName>
    </recommendedName>
</protein>
<evidence type="ECO:0000313" key="2">
    <source>
        <dbReference type="Proteomes" id="UP001165289"/>
    </source>
</evidence>
<dbReference type="EMBL" id="JAKMXF010000155">
    <property type="protein sequence ID" value="KAI6656138.1"/>
    <property type="molecule type" value="Genomic_DNA"/>
</dbReference>
<keyword evidence="2" id="KW-1185">Reference proteome</keyword>
<dbReference type="Proteomes" id="UP001165289">
    <property type="component" value="Unassembled WGS sequence"/>
</dbReference>
<organism evidence="1 2">
    <name type="scientific">Oopsacas minuta</name>
    <dbReference type="NCBI Taxonomy" id="111878"/>
    <lineage>
        <taxon>Eukaryota</taxon>
        <taxon>Metazoa</taxon>
        <taxon>Porifera</taxon>
        <taxon>Hexactinellida</taxon>
        <taxon>Hexasterophora</taxon>
        <taxon>Lyssacinosida</taxon>
        <taxon>Leucopsacidae</taxon>
        <taxon>Oopsacas</taxon>
    </lineage>
</organism>
<gene>
    <name evidence="1" type="ORF">LOD99_1471</name>
</gene>
<evidence type="ECO:0000313" key="1">
    <source>
        <dbReference type="EMBL" id="KAI6656138.1"/>
    </source>
</evidence>
<accession>A0AAV7K616</accession>
<evidence type="ECO:0008006" key="3">
    <source>
        <dbReference type="Google" id="ProtNLM"/>
    </source>
</evidence>
<reference evidence="1 2" key="1">
    <citation type="journal article" date="2023" name="BMC Biol.">
        <title>The compact genome of the sponge Oopsacas minuta (Hexactinellida) is lacking key metazoan core genes.</title>
        <authorList>
            <person name="Santini S."/>
            <person name="Schenkelaars Q."/>
            <person name="Jourda C."/>
            <person name="Duchesne M."/>
            <person name="Belahbib H."/>
            <person name="Rocher C."/>
            <person name="Selva M."/>
            <person name="Riesgo A."/>
            <person name="Vervoort M."/>
            <person name="Leys S.P."/>
            <person name="Kodjabachian L."/>
            <person name="Le Bivic A."/>
            <person name="Borchiellini C."/>
            <person name="Claverie J.M."/>
            <person name="Renard E."/>
        </authorList>
    </citation>
    <scope>NUCLEOTIDE SEQUENCE [LARGE SCALE GENOMIC DNA]</scope>
    <source>
        <strain evidence="1">SPO-2</strain>
    </source>
</reference>
<proteinExistence type="predicted"/>
<name>A0AAV7K616_9METZ</name>